<dbReference type="InterPro" id="IPR025827">
    <property type="entry name" value="Zn_ribbon_recom_dom"/>
</dbReference>
<name>A0A2S5EJR2_9BACT</name>
<dbReference type="PANTHER" id="PTHR30461:SF2">
    <property type="entry name" value="SERINE RECOMBINASE PINE-RELATED"/>
    <property type="match status" value="1"/>
</dbReference>
<sequence length="302" mass="35107">KIPTKRGSHWTATTIRGILSNEKYTGDVLLQKTYTDENFKRHYNRGEKDQYMIKAHHEAIISHEEFEAAQEILRQRGKEKGVIKGSSKYQKRYPFSGNIKCAECGSSFKRRIHGSGDRKYIAWCCTKHIKDASSCSMKFVREDAIHQAFVVMINKLIFGHKFILRPLLQSLKRTNYSDNIAKIQELETKIKENTERVQVIMELMAKGYLEPSLFNTQKNELLKEAALLKEQKEAIKRTIDGSQTILVEVEKLLKFATKAEKQIDAFDSEIFEDFTREIIVFSQEKIGFKMKCGLILRERLMK</sequence>
<feature type="coiled-coil region" evidence="3">
    <location>
        <begin position="183"/>
        <end position="238"/>
    </location>
</feature>
<dbReference type="GO" id="GO:0000150">
    <property type="term" value="F:DNA strand exchange activity"/>
    <property type="evidence" value="ECO:0007669"/>
    <property type="project" value="InterPro"/>
</dbReference>
<dbReference type="Pfam" id="PF07508">
    <property type="entry name" value="Recombinase"/>
    <property type="match status" value="1"/>
</dbReference>
<evidence type="ECO:0000313" key="5">
    <source>
        <dbReference type="EMBL" id="POZ93189.1"/>
    </source>
</evidence>
<evidence type="ECO:0000259" key="4">
    <source>
        <dbReference type="PROSITE" id="PS51737"/>
    </source>
</evidence>
<feature type="non-terminal residue" evidence="5">
    <location>
        <position position="1"/>
    </location>
</feature>
<protein>
    <submittedName>
        <fullName evidence="5">Recombinase</fullName>
    </submittedName>
</protein>
<accession>A0A2S5EJR2</accession>
<dbReference type="InterPro" id="IPR038109">
    <property type="entry name" value="DNA_bind_recomb_sf"/>
</dbReference>
<keyword evidence="1" id="KW-0238">DNA-binding</keyword>
<dbReference type="InterPro" id="IPR011109">
    <property type="entry name" value="DNA_bind_recombinase_dom"/>
</dbReference>
<evidence type="ECO:0000313" key="6">
    <source>
        <dbReference type="Proteomes" id="UP000236950"/>
    </source>
</evidence>
<dbReference type="EMBL" id="JALY01000064">
    <property type="protein sequence ID" value="POZ93189.1"/>
    <property type="molecule type" value="Genomic_DNA"/>
</dbReference>
<evidence type="ECO:0000256" key="3">
    <source>
        <dbReference type="SAM" id="Coils"/>
    </source>
</evidence>
<feature type="domain" description="Recombinase" evidence="4">
    <location>
        <begin position="1"/>
        <end position="79"/>
    </location>
</feature>
<reference evidence="5 6" key="1">
    <citation type="submission" date="2014-01" db="EMBL/GenBank/DDBJ databases">
        <title>Comparative genomics of Petrotoga.</title>
        <authorList>
            <person name="Chow K."/>
            <person name="Charchuk R."/>
            <person name="Nesbo C.L."/>
        </authorList>
    </citation>
    <scope>NUCLEOTIDE SEQUENCE [LARGE SCALE GENOMIC DNA]</scope>
    <source>
        <strain evidence="5 6">DSM 16923</strain>
    </source>
</reference>
<keyword evidence="6" id="KW-1185">Reference proteome</keyword>
<keyword evidence="2" id="KW-0233">DNA recombination</keyword>
<dbReference type="InterPro" id="IPR050639">
    <property type="entry name" value="SSR_resolvase"/>
</dbReference>
<evidence type="ECO:0000256" key="1">
    <source>
        <dbReference type="ARBA" id="ARBA00023125"/>
    </source>
</evidence>
<keyword evidence="3" id="KW-0175">Coiled coil</keyword>
<dbReference type="AlphaFoldDB" id="A0A2S5EJR2"/>
<gene>
    <name evidence="5" type="ORF">AA81_03100</name>
</gene>
<dbReference type="Proteomes" id="UP000236950">
    <property type="component" value="Unassembled WGS sequence"/>
</dbReference>
<dbReference type="RefSeq" id="WP_211292637.1">
    <property type="nucleotide sequence ID" value="NZ_JALY01000064.1"/>
</dbReference>
<dbReference type="Gene3D" id="3.90.1750.20">
    <property type="entry name" value="Putative Large Serine Recombinase, Chain B, Domain 2"/>
    <property type="match status" value="1"/>
</dbReference>
<dbReference type="PROSITE" id="PS51737">
    <property type="entry name" value="RECOMBINASE_DNA_BIND"/>
    <property type="match status" value="1"/>
</dbReference>
<evidence type="ECO:0000256" key="2">
    <source>
        <dbReference type="ARBA" id="ARBA00023172"/>
    </source>
</evidence>
<dbReference type="GO" id="GO:0003677">
    <property type="term" value="F:DNA binding"/>
    <property type="evidence" value="ECO:0007669"/>
    <property type="project" value="UniProtKB-KW"/>
</dbReference>
<dbReference type="PANTHER" id="PTHR30461">
    <property type="entry name" value="DNA-INVERTASE FROM LAMBDOID PROPHAGE"/>
    <property type="match status" value="1"/>
</dbReference>
<dbReference type="Pfam" id="PF13408">
    <property type="entry name" value="Zn_ribbon_recom"/>
    <property type="match status" value="1"/>
</dbReference>
<proteinExistence type="predicted"/>
<comment type="caution">
    <text evidence="5">The sequence shown here is derived from an EMBL/GenBank/DDBJ whole genome shotgun (WGS) entry which is preliminary data.</text>
</comment>
<organism evidence="5 6">
    <name type="scientific">Petrotoga halophila DSM 16923</name>
    <dbReference type="NCBI Taxonomy" id="1122953"/>
    <lineage>
        <taxon>Bacteria</taxon>
        <taxon>Thermotogati</taxon>
        <taxon>Thermotogota</taxon>
        <taxon>Thermotogae</taxon>
        <taxon>Petrotogales</taxon>
        <taxon>Petrotogaceae</taxon>
        <taxon>Petrotoga</taxon>
    </lineage>
</organism>